<dbReference type="PANTHER" id="PTHR37953:SF1">
    <property type="entry name" value="UPF0127 PROTEIN MJ1496"/>
    <property type="match status" value="1"/>
</dbReference>
<accession>A0A8F1M9H2</accession>
<dbReference type="EMBL" id="CP076459">
    <property type="protein sequence ID" value="QWQ31326.1"/>
    <property type="molecule type" value="Genomic_DNA"/>
</dbReference>
<keyword evidence="1" id="KW-0812">Transmembrane</keyword>
<dbReference type="AlphaFoldDB" id="A0A8F1M9H2"/>
<evidence type="ECO:0000313" key="3">
    <source>
        <dbReference type="Proteomes" id="UP000677117"/>
    </source>
</evidence>
<dbReference type="Gene3D" id="2.60.120.1140">
    <property type="entry name" value="Protein of unknown function DUF192"/>
    <property type="match status" value="1"/>
</dbReference>
<dbReference type="InterPro" id="IPR003795">
    <property type="entry name" value="DUF192"/>
</dbReference>
<reference evidence="2" key="1">
    <citation type="submission" date="2021-06" db="EMBL/GenBank/DDBJ databases">
        <title>An adapted protocol for Saccharibacteria cultivation: two new species join this phylum of Candidate Phyla Radiations.</title>
        <authorList>
            <person name="Ibrahim A."/>
            <person name="Maatouk M."/>
            <person name="Raoult D."/>
            <person name="Bittar F."/>
        </authorList>
    </citation>
    <scope>NUCLEOTIDE SEQUENCE</scope>
    <source>
        <strain evidence="2">IHU2</strain>
    </source>
</reference>
<dbReference type="InterPro" id="IPR038695">
    <property type="entry name" value="Saro_0823-like_sf"/>
</dbReference>
<evidence type="ECO:0000256" key="1">
    <source>
        <dbReference type="SAM" id="Phobius"/>
    </source>
</evidence>
<sequence length="163" mass="18769">MDEPRHSTVTQTVIKWIFICGMLMVIGGAIFYAFRTVSPKTEMIYLNKTMLRAEIANDEESQRKGLSGRLGIDENYAMLFVFDHNDRHKMWMKDMKFSVDMIWINDKKRVVYVKHNVKPDAEPHEKYAPPVPAKYVLEVKAGVAKRASATVGSPVKFDLEEDK</sequence>
<keyword evidence="3" id="KW-1185">Reference proteome</keyword>
<protein>
    <submittedName>
        <fullName evidence="2">DUF192 domain-containing protein</fullName>
    </submittedName>
</protein>
<keyword evidence="1" id="KW-1133">Transmembrane helix</keyword>
<dbReference type="KEGG" id="mvl:KOY49_04120"/>
<dbReference type="RefSeq" id="WP_232736119.1">
    <property type="nucleotide sequence ID" value="NZ_CP076459.1"/>
</dbReference>
<dbReference type="PANTHER" id="PTHR37953">
    <property type="entry name" value="UPF0127 PROTEIN MJ1496"/>
    <property type="match status" value="1"/>
</dbReference>
<dbReference type="Pfam" id="PF02643">
    <property type="entry name" value="DUF192"/>
    <property type="match status" value="1"/>
</dbReference>
<dbReference type="Proteomes" id="UP000677117">
    <property type="component" value="Chromosome"/>
</dbReference>
<evidence type="ECO:0000313" key="2">
    <source>
        <dbReference type="EMBL" id="QWQ31326.1"/>
    </source>
</evidence>
<feature type="transmembrane region" description="Helical" evidence="1">
    <location>
        <begin position="13"/>
        <end position="34"/>
    </location>
</feature>
<keyword evidence="1" id="KW-0472">Membrane</keyword>
<gene>
    <name evidence="2" type="ORF">KOY49_04120</name>
</gene>
<name>A0A8F1M9H2_9BACT</name>
<proteinExistence type="predicted"/>
<organism evidence="2 3">
    <name type="scientific">Candidatus Minimicrobia vallesae</name>
    <dbReference type="NCBI Taxonomy" id="2841264"/>
    <lineage>
        <taxon>Bacteria</taxon>
        <taxon>Candidatus Saccharimonadota</taxon>
        <taxon>Candidatus Saccharimonadota incertae sedis</taxon>
        <taxon>Candidatus Minimicrobia</taxon>
    </lineage>
</organism>